<evidence type="ECO:0000259" key="4">
    <source>
        <dbReference type="PROSITE" id="PS50949"/>
    </source>
</evidence>
<gene>
    <name evidence="5" type="ORF">C1I92_00210</name>
</gene>
<dbReference type="InterPro" id="IPR000524">
    <property type="entry name" value="Tscrpt_reg_HTH_GntR"/>
</dbReference>
<dbReference type="PANTHER" id="PTHR43537:SF5">
    <property type="entry name" value="UXU OPERON TRANSCRIPTIONAL REGULATOR"/>
    <property type="match status" value="1"/>
</dbReference>
<keyword evidence="3" id="KW-0804">Transcription</keyword>
<keyword evidence="1" id="KW-0805">Transcription regulation</keyword>
<dbReference type="Gene3D" id="3.30.450.20">
    <property type="entry name" value="PAS domain"/>
    <property type="match status" value="1"/>
</dbReference>
<dbReference type="CDD" id="cd12913">
    <property type="entry name" value="PDC1_MCP_like"/>
    <property type="match status" value="1"/>
</dbReference>
<sequence>MESAFGSPGAGDLSVSLHRAIFGPLAHSDAPSAIARRLRSAIGVGILPDGTRLPRESDLAKQLEVSLFSLREALSLLRSEGLIETRPGKNGGSFVQLPPDPDPVARTALRGLSSSELIDIGDWRQMLSGYAASLAAQRASRSSMERMLGLATDLAQAGTVQDARQAFGRFHLELAAAAQSSRLTRAELTMSEDHNLLLTPLLGDPEFRKARAEDLRGIVASVEARDPDLARGRAVDTEAATIRELIRLRFELLSDGATQPRGAAGADALAPAIRQFARLVTQQLEEVADAVAPKLAGGVAARDLSAAVGRRVFSGLGDIESVADGFGVIAEVGVVPGHQYWINWWHRGSDGTFERDTSHVLDPGHDDFYDYADREFMARPRADGSAWATGPYVDYGGVDDYVVTISAPIQHEGRFLGVAAADFRVSALETHFAPWLAAETAQSYLLNHEDRVVVSNSPTRAVGSFAHPAADGSREPIGSFGWVLASEPTLGTGRS</sequence>
<dbReference type="Pfam" id="PF07729">
    <property type="entry name" value="FCD"/>
    <property type="match status" value="1"/>
</dbReference>
<dbReference type="Gene3D" id="1.10.10.10">
    <property type="entry name" value="Winged helix-like DNA-binding domain superfamily/Winged helix DNA-binding domain"/>
    <property type="match status" value="1"/>
</dbReference>
<dbReference type="SUPFAM" id="SSF46785">
    <property type="entry name" value="Winged helix' DNA-binding domain"/>
    <property type="match status" value="1"/>
</dbReference>
<dbReference type="PANTHER" id="PTHR43537">
    <property type="entry name" value="TRANSCRIPTIONAL REGULATOR, GNTR FAMILY"/>
    <property type="match status" value="1"/>
</dbReference>
<feature type="domain" description="HTH gntR-type" evidence="4">
    <location>
        <begin position="28"/>
        <end position="98"/>
    </location>
</feature>
<proteinExistence type="predicted"/>
<dbReference type="Gene3D" id="1.20.120.530">
    <property type="entry name" value="GntR ligand-binding domain-like"/>
    <property type="match status" value="1"/>
</dbReference>
<evidence type="ECO:0000313" key="5">
    <source>
        <dbReference type="EMBL" id="PZF86641.1"/>
    </source>
</evidence>
<dbReference type="SUPFAM" id="SSF48008">
    <property type="entry name" value="GntR ligand-binding domain-like"/>
    <property type="match status" value="1"/>
</dbReference>
<reference evidence="5 6" key="1">
    <citation type="submission" date="2018-01" db="EMBL/GenBank/DDBJ databases">
        <title>Draft genome sequence of Jiangella sp. GTF31.</title>
        <authorList>
            <person name="Sahin N."/>
            <person name="Ay H."/>
            <person name="Saygin H."/>
        </authorList>
    </citation>
    <scope>NUCLEOTIDE SEQUENCE [LARGE SCALE GENOMIC DNA]</scope>
    <source>
        <strain evidence="5 6">GTF31</strain>
    </source>
</reference>
<keyword evidence="2" id="KW-0238">DNA-binding</keyword>
<dbReference type="InterPro" id="IPR036388">
    <property type="entry name" value="WH-like_DNA-bd_sf"/>
</dbReference>
<dbReference type="PROSITE" id="PS50949">
    <property type="entry name" value="HTH_GNTR"/>
    <property type="match status" value="1"/>
</dbReference>
<dbReference type="RefSeq" id="WP_111252639.1">
    <property type="nucleotide sequence ID" value="NZ_POTW01000001.1"/>
</dbReference>
<organism evidence="5 6">
    <name type="scientific">Jiangella anatolica</name>
    <dbReference type="NCBI Taxonomy" id="2670374"/>
    <lineage>
        <taxon>Bacteria</taxon>
        <taxon>Bacillati</taxon>
        <taxon>Actinomycetota</taxon>
        <taxon>Actinomycetes</taxon>
        <taxon>Jiangellales</taxon>
        <taxon>Jiangellaceae</taxon>
        <taxon>Jiangella</taxon>
    </lineage>
</organism>
<dbReference type="GO" id="GO:0003677">
    <property type="term" value="F:DNA binding"/>
    <property type="evidence" value="ECO:0007669"/>
    <property type="project" value="UniProtKB-KW"/>
</dbReference>
<dbReference type="InterPro" id="IPR011711">
    <property type="entry name" value="GntR_C"/>
</dbReference>
<dbReference type="SMART" id="SM00345">
    <property type="entry name" value="HTH_GNTR"/>
    <property type="match status" value="1"/>
</dbReference>
<dbReference type="Pfam" id="PF00392">
    <property type="entry name" value="GntR"/>
    <property type="match status" value="1"/>
</dbReference>
<dbReference type="CDD" id="cd07377">
    <property type="entry name" value="WHTH_GntR"/>
    <property type="match status" value="1"/>
</dbReference>
<evidence type="ECO:0000313" key="6">
    <source>
        <dbReference type="Proteomes" id="UP000248764"/>
    </source>
</evidence>
<dbReference type="EMBL" id="POTW01000001">
    <property type="protein sequence ID" value="PZF86641.1"/>
    <property type="molecule type" value="Genomic_DNA"/>
</dbReference>
<protein>
    <submittedName>
        <fullName evidence="5">GntR family transcriptional regulator</fullName>
    </submittedName>
</protein>
<keyword evidence="6" id="KW-1185">Reference proteome</keyword>
<name>A0A2W2BGI5_9ACTN</name>
<dbReference type="InterPro" id="IPR036390">
    <property type="entry name" value="WH_DNA-bd_sf"/>
</dbReference>
<dbReference type="AlphaFoldDB" id="A0A2W2BGI5"/>
<dbReference type="InterPro" id="IPR008920">
    <property type="entry name" value="TF_FadR/GntR_C"/>
</dbReference>
<accession>A0A2W2BGI5</accession>
<dbReference type="GO" id="GO:0003700">
    <property type="term" value="F:DNA-binding transcription factor activity"/>
    <property type="evidence" value="ECO:0007669"/>
    <property type="project" value="InterPro"/>
</dbReference>
<evidence type="ECO:0000256" key="1">
    <source>
        <dbReference type="ARBA" id="ARBA00023015"/>
    </source>
</evidence>
<dbReference type="Proteomes" id="UP000248764">
    <property type="component" value="Unassembled WGS sequence"/>
</dbReference>
<evidence type="ECO:0000256" key="2">
    <source>
        <dbReference type="ARBA" id="ARBA00023125"/>
    </source>
</evidence>
<evidence type="ECO:0000256" key="3">
    <source>
        <dbReference type="ARBA" id="ARBA00023163"/>
    </source>
</evidence>
<comment type="caution">
    <text evidence="5">The sequence shown here is derived from an EMBL/GenBank/DDBJ whole genome shotgun (WGS) entry which is preliminary data.</text>
</comment>